<dbReference type="AlphaFoldDB" id="W2UKA1"/>
<gene>
    <name evidence="1" type="ORF">P278_23710</name>
</gene>
<keyword evidence="2" id="KW-1185">Reference proteome</keyword>
<comment type="caution">
    <text evidence="1">The sequence shown here is derived from an EMBL/GenBank/DDBJ whole genome shotgun (WGS) entry which is preliminary data.</text>
</comment>
<sequence>MLGAFLKVLGIEVWGNLKKSVRDLFRQTLFFIGGSSL</sequence>
<organism evidence="1 2">
    <name type="scientific">Zhouia amylolytica AD3</name>
    <dbReference type="NCBI Taxonomy" id="1286632"/>
    <lineage>
        <taxon>Bacteria</taxon>
        <taxon>Pseudomonadati</taxon>
        <taxon>Bacteroidota</taxon>
        <taxon>Flavobacteriia</taxon>
        <taxon>Flavobacteriales</taxon>
        <taxon>Flavobacteriaceae</taxon>
        <taxon>Zhouia</taxon>
    </lineage>
</organism>
<accession>W2UKA1</accession>
<evidence type="ECO:0000313" key="1">
    <source>
        <dbReference type="EMBL" id="ETN94428.1"/>
    </source>
</evidence>
<evidence type="ECO:0000313" key="2">
    <source>
        <dbReference type="Proteomes" id="UP000018850"/>
    </source>
</evidence>
<dbReference type="EMBL" id="AYXY01000023">
    <property type="protein sequence ID" value="ETN94428.1"/>
    <property type="molecule type" value="Genomic_DNA"/>
</dbReference>
<reference evidence="2" key="1">
    <citation type="submission" date="2013-11" db="EMBL/GenBank/DDBJ databases">
        <title>Draft genome sequence from a member of Zhouia, isolated tidal flat.</title>
        <authorList>
            <person name="Jin H."/>
            <person name="Jeon C.O."/>
        </authorList>
    </citation>
    <scope>NUCLEOTIDE SEQUENCE [LARGE SCALE GENOMIC DNA]</scope>
    <source>
        <strain evidence="2">AD3</strain>
    </source>
</reference>
<protein>
    <submittedName>
        <fullName evidence="1">Uncharacterized protein</fullName>
    </submittedName>
</protein>
<name>W2UKA1_9FLAO</name>
<proteinExistence type="predicted"/>
<dbReference type="Proteomes" id="UP000018850">
    <property type="component" value="Unassembled WGS sequence"/>
</dbReference>
<reference evidence="1 2" key="2">
    <citation type="journal article" date="2016" name="Genome Announc.">
        <title>Draft Genome Sequence of Zhouia amylolytica AD3, Isolated from Tidal Flat Sediment.</title>
        <authorList>
            <person name="Jia B."/>
            <person name="Jin H.M."/>
            <person name="Lee H.J."/>
            <person name="Jeon C.O."/>
        </authorList>
    </citation>
    <scope>NUCLEOTIDE SEQUENCE [LARGE SCALE GENOMIC DNA]</scope>
    <source>
        <strain evidence="1 2">AD3</strain>
    </source>
</reference>